<evidence type="ECO:0000313" key="3">
    <source>
        <dbReference type="Proteomes" id="UP000025238"/>
    </source>
</evidence>
<dbReference type="SUPFAM" id="SSF101801">
    <property type="entry name" value="Surface presentation of antigens (SPOA)"/>
    <property type="match status" value="1"/>
</dbReference>
<evidence type="ECO:0000313" key="2">
    <source>
        <dbReference type="EMBL" id="AHY44866.1"/>
    </source>
</evidence>
<proteinExistence type="predicted"/>
<name>A0A023WY22_STUST</name>
<protein>
    <recommendedName>
        <fullName evidence="1">Flagellar motor switch protein FliN-like C-terminal domain-containing protein</fullName>
    </recommendedName>
</protein>
<gene>
    <name evidence="2" type="ORF">UIB01_21255</name>
</gene>
<feature type="domain" description="Flagellar motor switch protein FliN-like C-terminal" evidence="1">
    <location>
        <begin position="208"/>
        <end position="266"/>
    </location>
</feature>
<dbReference type="KEGG" id="pstu:UIB01_21255"/>
<dbReference type="AlphaFoldDB" id="A0A023WY22"/>
<dbReference type="EMBL" id="CP007509">
    <property type="protein sequence ID" value="AHY44866.1"/>
    <property type="molecule type" value="Genomic_DNA"/>
</dbReference>
<dbReference type="Proteomes" id="UP000025238">
    <property type="component" value="Chromosome"/>
</dbReference>
<dbReference type="Gene3D" id="2.30.330.10">
    <property type="entry name" value="SpoA-like"/>
    <property type="match status" value="1"/>
</dbReference>
<dbReference type="Pfam" id="PF01052">
    <property type="entry name" value="FliMN_C"/>
    <property type="match status" value="1"/>
</dbReference>
<accession>A0A023WY22</accession>
<reference evidence="2 3" key="1">
    <citation type="submission" date="2014-03" db="EMBL/GenBank/DDBJ databases">
        <title>Complete genome sequence of Pseudomonas stutzeri 19SMN4.</title>
        <authorList>
            <person name="Brunet-Galmes I."/>
            <person name="Nogales B."/>
            <person name="Busquets A."/>
            <person name="Pena A."/>
            <person name="Gomila M."/>
            <person name="Garcia-Valdes E."/>
            <person name="Lalucat J."/>
            <person name="Bennasar A."/>
            <person name="Bosch R."/>
        </authorList>
    </citation>
    <scope>NUCLEOTIDE SEQUENCE [LARGE SCALE GENOMIC DNA]</scope>
    <source>
        <strain evidence="2 3">19SMN4</strain>
    </source>
</reference>
<dbReference type="InterPro" id="IPR036429">
    <property type="entry name" value="SpoA-like_sf"/>
</dbReference>
<dbReference type="PATRIC" id="fig|316.97.peg.4254"/>
<dbReference type="OrthoDB" id="6539284at2"/>
<evidence type="ECO:0000259" key="1">
    <source>
        <dbReference type="Pfam" id="PF01052"/>
    </source>
</evidence>
<organism evidence="2 3">
    <name type="scientific">Stutzerimonas stutzeri</name>
    <name type="common">Pseudomonas stutzeri</name>
    <dbReference type="NCBI Taxonomy" id="316"/>
    <lineage>
        <taxon>Bacteria</taxon>
        <taxon>Pseudomonadati</taxon>
        <taxon>Pseudomonadota</taxon>
        <taxon>Gammaproteobacteria</taxon>
        <taxon>Pseudomonadales</taxon>
        <taxon>Pseudomonadaceae</taxon>
        <taxon>Stutzerimonas</taxon>
    </lineage>
</organism>
<sequence length="279" mass="31750">MTGNSKVHHGVPAQSLTVLKPQKLGRHHHKIPQYIKESTNKNPRLIGDYFLRNYRINLELNRIDVQEERSEEPDCIYRSAMGKVGFSIDRALLTEALECYYGGTVVASQDTPPISTSEQRMRNRLGMDITDIFARSILSGETFGKLDSYRNDYEEASWEYVAEYEYISHITGSRSSIYIYLDTDLVDELTSRLAGPAPARLPGNPIDHIKHLPVRLDCVVASAQMPLAQVLALQLDDILMLRPLDRYEVRINQQKLYRGTIFEEDGALFLTSLESVNTQ</sequence>
<dbReference type="InterPro" id="IPR001543">
    <property type="entry name" value="FliN-like_C"/>
</dbReference>